<protein>
    <submittedName>
        <fullName evidence="3">Glycosyltransferase</fullName>
    </submittedName>
</protein>
<keyword evidence="1 3" id="KW-0808">Transferase</keyword>
<dbReference type="AlphaFoldDB" id="A0A1W1C332"/>
<reference evidence="3" key="1">
    <citation type="submission" date="2016-10" db="EMBL/GenBank/DDBJ databases">
        <authorList>
            <person name="de Groot N.N."/>
        </authorList>
    </citation>
    <scope>NUCLEOTIDE SEQUENCE</scope>
</reference>
<evidence type="ECO:0000256" key="1">
    <source>
        <dbReference type="ARBA" id="ARBA00022679"/>
    </source>
</evidence>
<dbReference type="PANTHER" id="PTHR46401">
    <property type="entry name" value="GLYCOSYLTRANSFERASE WBBK-RELATED"/>
    <property type="match status" value="1"/>
</dbReference>
<sequence>MRKIILITYTFPYSNKEQFLETEIQYWQKKENIQLVIMPTVKNSNQREIPKNIFIDNLLSNTFKSISIKILFMFKSLFSSLFYKELRTQVLKNPKAIIRSLYSHAKYLCFKKELEKFLKKHRNENIIFYTYWYTEITYALQSLKSKYHFKLITRVHGTDLYEERKPHQYMPFRKQFLYKIDKIFTISYKANKYLVDTYGFNKKLIKTSRLGVNDSKIITSQNSSNRYHIVSCSNLIKLKQIDKLINALTNLSHSINKNIQIHWTHIGSGILDAQMKQYAKIRLSNLSNVSYTFLGELSNKDVYKFYFNNKVDVFINVSSSEGVPVTIMEAMSCSIPIIAPNIGGIQEMVINEFNGILLNSQPNVNDISNALGRIDLFKSDIYRSNAYKIYKEKYNAQVNYLEFIEYISKL</sequence>
<evidence type="ECO:0000313" key="3">
    <source>
        <dbReference type="EMBL" id="SFV60186.1"/>
    </source>
</evidence>
<dbReference type="EMBL" id="FPHI01000021">
    <property type="protein sequence ID" value="SFV60186.1"/>
    <property type="molecule type" value="Genomic_DNA"/>
</dbReference>
<dbReference type="Pfam" id="PF00534">
    <property type="entry name" value="Glycos_transf_1"/>
    <property type="match status" value="1"/>
</dbReference>
<evidence type="ECO:0000259" key="2">
    <source>
        <dbReference type="Pfam" id="PF00534"/>
    </source>
</evidence>
<dbReference type="SUPFAM" id="SSF53756">
    <property type="entry name" value="UDP-Glycosyltransferase/glycogen phosphorylase"/>
    <property type="match status" value="1"/>
</dbReference>
<dbReference type="GO" id="GO:0016757">
    <property type="term" value="F:glycosyltransferase activity"/>
    <property type="evidence" value="ECO:0007669"/>
    <property type="project" value="InterPro"/>
</dbReference>
<name>A0A1W1C332_9ZZZZ</name>
<dbReference type="InterPro" id="IPR001296">
    <property type="entry name" value="Glyco_trans_1"/>
</dbReference>
<feature type="domain" description="Glycosyl transferase family 1" evidence="2">
    <location>
        <begin position="223"/>
        <end position="372"/>
    </location>
</feature>
<gene>
    <name evidence="3" type="ORF">MNB_SV-3-700</name>
</gene>
<accession>A0A1W1C332</accession>
<dbReference type="Gene3D" id="3.40.50.2000">
    <property type="entry name" value="Glycogen Phosphorylase B"/>
    <property type="match status" value="2"/>
</dbReference>
<dbReference type="PANTHER" id="PTHR46401:SF2">
    <property type="entry name" value="GLYCOSYLTRANSFERASE WBBK-RELATED"/>
    <property type="match status" value="1"/>
</dbReference>
<dbReference type="GO" id="GO:0009103">
    <property type="term" value="P:lipopolysaccharide biosynthetic process"/>
    <property type="evidence" value="ECO:0007669"/>
    <property type="project" value="TreeGrafter"/>
</dbReference>
<proteinExistence type="predicted"/>
<organism evidence="3">
    <name type="scientific">hydrothermal vent metagenome</name>
    <dbReference type="NCBI Taxonomy" id="652676"/>
    <lineage>
        <taxon>unclassified sequences</taxon>
        <taxon>metagenomes</taxon>
        <taxon>ecological metagenomes</taxon>
    </lineage>
</organism>